<dbReference type="InterPro" id="IPR005835">
    <property type="entry name" value="NTP_transferase_dom"/>
</dbReference>
<dbReference type="InterPro" id="IPR029044">
    <property type="entry name" value="Nucleotide-diphossugar_trans"/>
</dbReference>
<dbReference type="Gene3D" id="3.90.550.10">
    <property type="entry name" value="Spore Coat Polysaccharide Biosynthesis Protein SpsA, Chain A"/>
    <property type="match status" value="1"/>
</dbReference>
<evidence type="ECO:0000256" key="2">
    <source>
        <dbReference type="ARBA" id="ARBA00022695"/>
    </source>
</evidence>
<organism evidence="4 5">
    <name type="scientific">Candidatus Cryptobacteroides excrementipullorum</name>
    <dbReference type="NCBI Taxonomy" id="2840761"/>
    <lineage>
        <taxon>Bacteria</taxon>
        <taxon>Pseudomonadati</taxon>
        <taxon>Bacteroidota</taxon>
        <taxon>Bacteroidia</taxon>
        <taxon>Bacteroidales</taxon>
        <taxon>Candidatus Cryptobacteroides</taxon>
    </lineage>
</organism>
<dbReference type="InterPro" id="IPR050065">
    <property type="entry name" value="GlmU-like"/>
</dbReference>
<proteinExistence type="predicted"/>
<dbReference type="SUPFAM" id="SSF53448">
    <property type="entry name" value="Nucleotide-diphospho-sugar transferases"/>
    <property type="match status" value="1"/>
</dbReference>
<name>A0A9D9IV94_9BACT</name>
<accession>A0A9D9IV94</accession>
<keyword evidence="1 4" id="KW-0808">Transferase</keyword>
<evidence type="ECO:0000313" key="4">
    <source>
        <dbReference type="EMBL" id="MBO8478995.1"/>
    </source>
</evidence>
<sequence>MKAMIFAAGLGTRLRPLTDSMPKALVPVCGKPLLWHVMMKLKAAGIDEVVVNVHHFAGMIEDYLESVDCLGMTVHVSDERDMLRETGGGIRHAERFLAPSGSGDPAGEYFLVHNVDILSDLDIGWLVSGVRDGALATLLVSKRKTSRYLLFDDDMRLVGWTNVSTGEVRTPYPSLDVSSCRMLAFSGIHVISGSVFPLFGREGFGERFPVMDFYLKVADRYPVYGVQAEDLHLIDVGKADSLARAEELCSRYLKMSVNTV</sequence>
<dbReference type="PANTHER" id="PTHR43584:SF8">
    <property type="entry name" value="N-ACETYLMURAMATE ALPHA-1-PHOSPHATE URIDYLYLTRANSFERASE"/>
    <property type="match status" value="1"/>
</dbReference>
<dbReference type="Proteomes" id="UP000823771">
    <property type="component" value="Unassembled WGS sequence"/>
</dbReference>
<dbReference type="EMBL" id="JADILZ010000084">
    <property type="protein sequence ID" value="MBO8478995.1"/>
    <property type="molecule type" value="Genomic_DNA"/>
</dbReference>
<dbReference type="Pfam" id="PF00483">
    <property type="entry name" value="NTP_transferase"/>
    <property type="match status" value="1"/>
</dbReference>
<evidence type="ECO:0000259" key="3">
    <source>
        <dbReference type="Pfam" id="PF00483"/>
    </source>
</evidence>
<reference evidence="4" key="1">
    <citation type="submission" date="2020-10" db="EMBL/GenBank/DDBJ databases">
        <authorList>
            <person name="Gilroy R."/>
        </authorList>
    </citation>
    <scope>NUCLEOTIDE SEQUENCE</scope>
    <source>
        <strain evidence="4">2478</strain>
    </source>
</reference>
<feature type="domain" description="Nucleotidyl transferase" evidence="3">
    <location>
        <begin position="2"/>
        <end position="134"/>
    </location>
</feature>
<protein>
    <submittedName>
        <fullName evidence="4">NTP transferase domain-containing protein</fullName>
    </submittedName>
</protein>
<gene>
    <name evidence="4" type="ORF">IAB80_08935</name>
</gene>
<evidence type="ECO:0000313" key="5">
    <source>
        <dbReference type="Proteomes" id="UP000823771"/>
    </source>
</evidence>
<dbReference type="PANTHER" id="PTHR43584">
    <property type="entry name" value="NUCLEOTIDYL TRANSFERASE"/>
    <property type="match status" value="1"/>
</dbReference>
<dbReference type="AlphaFoldDB" id="A0A9D9IV94"/>
<keyword evidence="2" id="KW-0548">Nucleotidyltransferase</keyword>
<reference evidence="4" key="2">
    <citation type="journal article" date="2021" name="PeerJ">
        <title>Extensive microbial diversity within the chicken gut microbiome revealed by metagenomics and culture.</title>
        <authorList>
            <person name="Gilroy R."/>
            <person name="Ravi A."/>
            <person name="Getino M."/>
            <person name="Pursley I."/>
            <person name="Horton D.L."/>
            <person name="Alikhan N.F."/>
            <person name="Baker D."/>
            <person name="Gharbi K."/>
            <person name="Hall N."/>
            <person name="Watson M."/>
            <person name="Adriaenssens E.M."/>
            <person name="Foster-Nyarko E."/>
            <person name="Jarju S."/>
            <person name="Secka A."/>
            <person name="Antonio M."/>
            <person name="Oren A."/>
            <person name="Chaudhuri R.R."/>
            <person name="La Ragione R."/>
            <person name="Hildebrand F."/>
            <person name="Pallen M.J."/>
        </authorList>
    </citation>
    <scope>NUCLEOTIDE SEQUENCE</scope>
    <source>
        <strain evidence="4">2478</strain>
    </source>
</reference>
<dbReference type="GO" id="GO:0016779">
    <property type="term" value="F:nucleotidyltransferase activity"/>
    <property type="evidence" value="ECO:0007669"/>
    <property type="project" value="UniProtKB-KW"/>
</dbReference>
<evidence type="ECO:0000256" key="1">
    <source>
        <dbReference type="ARBA" id="ARBA00022679"/>
    </source>
</evidence>
<comment type="caution">
    <text evidence="4">The sequence shown here is derived from an EMBL/GenBank/DDBJ whole genome shotgun (WGS) entry which is preliminary data.</text>
</comment>